<feature type="transmembrane region" description="Helical" evidence="7">
    <location>
        <begin position="47"/>
        <end position="65"/>
    </location>
</feature>
<keyword evidence="9" id="KW-1185">Reference proteome</keyword>
<dbReference type="PANTHER" id="PTHR30509">
    <property type="entry name" value="P-HYDROXYBENZOIC ACID EFFLUX PUMP SUBUNIT-RELATED"/>
    <property type="match status" value="1"/>
</dbReference>
<keyword evidence="4 7" id="KW-0812">Transmembrane</keyword>
<evidence type="ECO:0000256" key="1">
    <source>
        <dbReference type="ARBA" id="ARBA00004651"/>
    </source>
</evidence>
<dbReference type="Pfam" id="PF04632">
    <property type="entry name" value="FUSC"/>
    <property type="match status" value="1"/>
</dbReference>
<dbReference type="AlphaFoldDB" id="A0AA91EGJ0"/>
<dbReference type="GO" id="GO:0022857">
    <property type="term" value="F:transmembrane transporter activity"/>
    <property type="evidence" value="ECO:0007669"/>
    <property type="project" value="InterPro"/>
</dbReference>
<sequence length="672" mass="76425">MNLSWLDWRNTPWAKANAGQWRYALRNAIAMCLALWVAFLLDLDEPYWAFTSAAVVSFPTVGGVISKSIGRIAGSLLGAAASVLIAGQCLNDPWLFTFYIAAWIAVCTYVSNHYQNNVAYAFALAGYTAAIIAFSTAESTDSMQIFDIAQARVCEVITGLLCGAFMMMILPSTSDGTNLLTSLRRMHQRLLEHAAMLWHPETTPEMRASHEGLIGQILTMNILRIQAFWSNHRLRSRNNVLNFLLHRQLRLTSVISSIRRMLVNWPDRPEVLQDVLQDIIKELQDPETNKYRLAKILSRIYPQDPSDYRLRTFYLRLRYFCWLYLQGSRWIRHVENSTPEDSFSPPKVHSIARHTDSMESAYNALRTFVVIIIGCAFWMNTQWDEGAGALTITAITCVLYSTSASPMTSLTTLFKAMVLLSIGCYLAKFGLMIQIDDFWVFCAFLLPVLLTMQLLKLQNPKTAALWGQVIVFMGSFLLVTNPPEYDYGSFVNDNVAKICGVLLAAVAFQILRPSSDKRKSRRIIRALRLDFMDQISRRPQQDESQFESRIYHRISQLNQSKDELSRVWVLRWGVVLLNCSHIVWQLREWQTRSDPLSAVRDVCIHCLKGIMTEKGVQHESLDGTLAELLRISDVLSRHPDQSGRDLAGLVWRLYCSLSQLQQSVVPSVTSKP</sequence>
<dbReference type="Proteomes" id="UP000078431">
    <property type="component" value="Unassembled WGS sequence"/>
</dbReference>
<comment type="subcellular location">
    <subcellularLocation>
        <location evidence="1">Cell membrane</location>
        <topology evidence="1">Multi-pass membrane protein</topology>
    </subcellularLocation>
</comment>
<feature type="transmembrane region" description="Helical" evidence="7">
    <location>
        <begin position="438"/>
        <end position="455"/>
    </location>
</feature>
<keyword evidence="2" id="KW-0813">Transport</keyword>
<evidence type="ECO:0000313" key="8">
    <source>
        <dbReference type="EMBL" id="OAT57852.1"/>
    </source>
</evidence>
<feature type="transmembrane region" description="Helical" evidence="7">
    <location>
        <begin position="94"/>
        <end position="111"/>
    </location>
</feature>
<feature type="transmembrane region" description="Helical" evidence="7">
    <location>
        <begin position="149"/>
        <end position="170"/>
    </location>
</feature>
<feature type="transmembrane region" description="Helical" evidence="7">
    <location>
        <begin position="413"/>
        <end position="432"/>
    </location>
</feature>
<dbReference type="InterPro" id="IPR006726">
    <property type="entry name" value="PHBA_efflux_AaeB/fusaric-R"/>
</dbReference>
<gene>
    <name evidence="8" type="ORF">M993_03596</name>
</gene>
<evidence type="ECO:0000256" key="3">
    <source>
        <dbReference type="ARBA" id="ARBA00022475"/>
    </source>
</evidence>
<evidence type="ECO:0000256" key="5">
    <source>
        <dbReference type="ARBA" id="ARBA00022989"/>
    </source>
</evidence>
<feature type="transmembrane region" description="Helical" evidence="7">
    <location>
        <begin position="361"/>
        <end position="379"/>
    </location>
</feature>
<evidence type="ECO:0000256" key="4">
    <source>
        <dbReference type="ARBA" id="ARBA00022692"/>
    </source>
</evidence>
<dbReference type="PANTHER" id="PTHR30509:SF9">
    <property type="entry name" value="MULTIDRUG RESISTANCE PROTEIN MDTO"/>
    <property type="match status" value="1"/>
</dbReference>
<dbReference type="RefSeq" id="WP_061554531.1">
    <property type="nucleotide sequence ID" value="NZ_LXEX01000054.1"/>
</dbReference>
<dbReference type="EMBL" id="LXEX01000054">
    <property type="protein sequence ID" value="OAT57852.1"/>
    <property type="molecule type" value="Genomic_DNA"/>
</dbReference>
<keyword evidence="6 7" id="KW-0472">Membrane</keyword>
<organism evidence="8 9">
    <name type="scientific">Obesumbacterium proteus ATCC 12841</name>
    <dbReference type="NCBI Taxonomy" id="1354268"/>
    <lineage>
        <taxon>Bacteria</taxon>
        <taxon>Pseudomonadati</taxon>
        <taxon>Pseudomonadota</taxon>
        <taxon>Gammaproteobacteria</taxon>
        <taxon>Enterobacterales</taxon>
        <taxon>Hafniaceae</taxon>
        <taxon>Obesumbacterium</taxon>
    </lineage>
</organism>
<keyword evidence="5 7" id="KW-1133">Transmembrane helix</keyword>
<feature type="transmembrane region" description="Helical" evidence="7">
    <location>
        <begin position="72"/>
        <end position="88"/>
    </location>
</feature>
<name>A0AA91EGJ0_9GAMM</name>
<evidence type="ECO:0000313" key="9">
    <source>
        <dbReference type="Proteomes" id="UP000078431"/>
    </source>
</evidence>
<evidence type="ECO:0000256" key="6">
    <source>
        <dbReference type="ARBA" id="ARBA00023136"/>
    </source>
</evidence>
<evidence type="ECO:0000256" key="7">
    <source>
        <dbReference type="SAM" id="Phobius"/>
    </source>
</evidence>
<dbReference type="GO" id="GO:0005886">
    <property type="term" value="C:plasma membrane"/>
    <property type="evidence" value="ECO:0007669"/>
    <property type="project" value="UniProtKB-SubCell"/>
</dbReference>
<keyword evidence="3" id="KW-1003">Cell membrane</keyword>
<protein>
    <submittedName>
        <fullName evidence="8">Membrane protein</fullName>
    </submittedName>
</protein>
<reference evidence="8 9" key="1">
    <citation type="submission" date="2016-04" db="EMBL/GenBank/DDBJ databases">
        <title>ATOL: Assembling a taxonomically balanced genome-scale reconstruction of the evolutionary history of the Enterobacteriaceae.</title>
        <authorList>
            <person name="Plunkett G.III."/>
            <person name="Neeno-Eckwall E.C."/>
            <person name="Glasner J.D."/>
            <person name="Perna N.T."/>
        </authorList>
    </citation>
    <scope>NUCLEOTIDE SEQUENCE [LARGE SCALE GENOMIC DNA]</scope>
    <source>
        <strain evidence="8 9">ATCC 12841</strain>
    </source>
</reference>
<feature type="transmembrane region" description="Helical" evidence="7">
    <location>
        <begin position="118"/>
        <end position="137"/>
    </location>
</feature>
<evidence type="ECO:0000256" key="2">
    <source>
        <dbReference type="ARBA" id="ARBA00022448"/>
    </source>
</evidence>
<feature type="transmembrane region" description="Helical" evidence="7">
    <location>
        <begin position="23"/>
        <end position="41"/>
    </location>
</feature>
<comment type="caution">
    <text evidence="8">The sequence shown here is derived from an EMBL/GenBank/DDBJ whole genome shotgun (WGS) entry which is preliminary data.</text>
</comment>
<accession>A0AA91EGJ0</accession>
<proteinExistence type="predicted"/>